<keyword evidence="4" id="KW-1185">Reference proteome</keyword>
<dbReference type="InterPro" id="IPR001584">
    <property type="entry name" value="Integrase_cat-core"/>
</dbReference>
<dbReference type="FunFam" id="3.30.420.10:FF:000063">
    <property type="entry name" value="Retrovirus-related Pol polyprotein from transposon 297-like Protein"/>
    <property type="match status" value="1"/>
</dbReference>
<protein>
    <recommendedName>
        <fullName evidence="1">RNA-directed DNA polymerase</fullName>
        <ecNumber evidence="1">2.7.7.49</ecNumber>
    </recommendedName>
</protein>
<dbReference type="EMBL" id="JASPKY010000040">
    <property type="protein sequence ID" value="KAK9746376.1"/>
    <property type="molecule type" value="Genomic_DNA"/>
</dbReference>
<name>A0AAW1MFD5_POPJA</name>
<dbReference type="Pfam" id="PF17921">
    <property type="entry name" value="Integrase_H2C2"/>
    <property type="match status" value="1"/>
</dbReference>
<dbReference type="AlphaFoldDB" id="A0AAW1MFD5"/>
<evidence type="ECO:0000256" key="1">
    <source>
        <dbReference type="ARBA" id="ARBA00012493"/>
    </source>
</evidence>
<dbReference type="Pfam" id="PF00665">
    <property type="entry name" value="rve"/>
    <property type="match status" value="1"/>
</dbReference>
<dbReference type="PANTHER" id="PTHR37984">
    <property type="entry name" value="PROTEIN CBG26694"/>
    <property type="match status" value="1"/>
</dbReference>
<dbReference type="InterPro" id="IPR050951">
    <property type="entry name" value="Retrovirus_Pol_polyprotein"/>
</dbReference>
<sequence length="257" mass="30081">MSHSGITRTILRAKELVFWPLMVKEITDVVKKCPACLTYQNSQAKEPMIIKESASRPWQIITANLFTLQSREYLLLVDSYTKYPEIHDLDKDKTSEPVITCFKQTFPRFGKPNILYTDNGPQFANRNFQSFLKNWEVELRTSSPCYPQSNELIQRHVQTIKKILKKALYDNKDKYLALLEYRSTPICNKTPSPVELFFGRKVKGQVAISEKLLEPQKKLPEVNIKNNRQRQSIYYNRHTKELTPLQVNNRVMVQPKN</sequence>
<gene>
    <name evidence="3" type="ORF">QE152_g6140</name>
</gene>
<accession>A0AAW1MFD5</accession>
<dbReference type="GO" id="GO:0003964">
    <property type="term" value="F:RNA-directed DNA polymerase activity"/>
    <property type="evidence" value="ECO:0007669"/>
    <property type="project" value="UniProtKB-EC"/>
</dbReference>
<dbReference type="Gene3D" id="3.30.420.10">
    <property type="entry name" value="Ribonuclease H-like superfamily/Ribonuclease H"/>
    <property type="match status" value="1"/>
</dbReference>
<evidence type="ECO:0000259" key="2">
    <source>
        <dbReference type="PROSITE" id="PS50994"/>
    </source>
</evidence>
<reference evidence="3 4" key="1">
    <citation type="journal article" date="2024" name="BMC Genomics">
        <title>De novo assembly and annotation of Popillia japonica's genome with initial clues to its potential as an invasive pest.</title>
        <authorList>
            <person name="Cucini C."/>
            <person name="Boschi S."/>
            <person name="Funari R."/>
            <person name="Cardaioli E."/>
            <person name="Iannotti N."/>
            <person name="Marturano G."/>
            <person name="Paoli F."/>
            <person name="Bruttini M."/>
            <person name="Carapelli A."/>
            <person name="Frati F."/>
            <person name="Nardi F."/>
        </authorList>
    </citation>
    <scope>NUCLEOTIDE SEQUENCE [LARGE SCALE GENOMIC DNA]</scope>
    <source>
        <strain evidence="3">DMR45628</strain>
    </source>
</reference>
<dbReference type="InterPro" id="IPR012337">
    <property type="entry name" value="RNaseH-like_sf"/>
</dbReference>
<dbReference type="GO" id="GO:0003676">
    <property type="term" value="F:nucleic acid binding"/>
    <property type="evidence" value="ECO:0007669"/>
    <property type="project" value="InterPro"/>
</dbReference>
<dbReference type="Proteomes" id="UP001458880">
    <property type="component" value="Unassembled WGS sequence"/>
</dbReference>
<dbReference type="SUPFAM" id="SSF53098">
    <property type="entry name" value="Ribonuclease H-like"/>
    <property type="match status" value="1"/>
</dbReference>
<dbReference type="InterPro" id="IPR036397">
    <property type="entry name" value="RNaseH_sf"/>
</dbReference>
<organism evidence="3 4">
    <name type="scientific">Popillia japonica</name>
    <name type="common">Japanese beetle</name>
    <dbReference type="NCBI Taxonomy" id="7064"/>
    <lineage>
        <taxon>Eukaryota</taxon>
        <taxon>Metazoa</taxon>
        <taxon>Ecdysozoa</taxon>
        <taxon>Arthropoda</taxon>
        <taxon>Hexapoda</taxon>
        <taxon>Insecta</taxon>
        <taxon>Pterygota</taxon>
        <taxon>Neoptera</taxon>
        <taxon>Endopterygota</taxon>
        <taxon>Coleoptera</taxon>
        <taxon>Polyphaga</taxon>
        <taxon>Scarabaeiformia</taxon>
        <taxon>Scarabaeidae</taxon>
        <taxon>Rutelinae</taxon>
        <taxon>Popillia</taxon>
    </lineage>
</organism>
<feature type="domain" description="Integrase catalytic" evidence="2">
    <location>
        <begin position="53"/>
        <end position="252"/>
    </location>
</feature>
<evidence type="ECO:0000313" key="4">
    <source>
        <dbReference type="Proteomes" id="UP001458880"/>
    </source>
</evidence>
<evidence type="ECO:0000313" key="3">
    <source>
        <dbReference type="EMBL" id="KAK9746376.1"/>
    </source>
</evidence>
<dbReference type="PANTHER" id="PTHR37984:SF7">
    <property type="entry name" value="INTEGRASE CATALYTIC DOMAIN-CONTAINING PROTEIN"/>
    <property type="match status" value="1"/>
</dbReference>
<dbReference type="PROSITE" id="PS50994">
    <property type="entry name" value="INTEGRASE"/>
    <property type="match status" value="1"/>
</dbReference>
<dbReference type="EC" id="2.7.7.49" evidence="1"/>
<dbReference type="InterPro" id="IPR041588">
    <property type="entry name" value="Integrase_H2C2"/>
</dbReference>
<dbReference type="Gene3D" id="1.10.340.70">
    <property type="match status" value="1"/>
</dbReference>
<comment type="caution">
    <text evidence="3">The sequence shown here is derived from an EMBL/GenBank/DDBJ whole genome shotgun (WGS) entry which is preliminary data.</text>
</comment>
<dbReference type="GO" id="GO:0015074">
    <property type="term" value="P:DNA integration"/>
    <property type="evidence" value="ECO:0007669"/>
    <property type="project" value="InterPro"/>
</dbReference>
<proteinExistence type="predicted"/>